<evidence type="ECO:0000313" key="1">
    <source>
        <dbReference type="EMBL" id="UQZ86454.1"/>
    </source>
</evidence>
<evidence type="ECO:0008006" key="3">
    <source>
        <dbReference type="Google" id="ProtNLM"/>
    </source>
</evidence>
<accession>A0ABY4RV06</accession>
<gene>
    <name evidence="1" type="ORF">SK3146_05747</name>
</gene>
<sequence>MAREDVQKKWEERIAAFRASGEKAVKWCKANQVDRRGLYTWMKRLGGSSTVVTTAKPTTFVKAVVTPEPEPKSSACLRIKIGAAVIEVDAGFNPALLRNVVQALEDVC</sequence>
<name>A0ABY4RV06_9BACL</name>
<keyword evidence="2" id="KW-1185">Reference proteome</keyword>
<reference evidence="1" key="1">
    <citation type="submission" date="2018-02" db="EMBL/GenBank/DDBJ databases">
        <authorList>
            <person name="Kim S.-K."/>
            <person name="Jung H.-I."/>
            <person name="Lee S.-W."/>
        </authorList>
    </citation>
    <scope>NUCLEOTIDE SEQUENCE</scope>
    <source>
        <strain evidence="1">SK3146</strain>
    </source>
</reference>
<dbReference type="Proteomes" id="UP001057134">
    <property type="component" value="Chromosome"/>
</dbReference>
<proteinExistence type="predicted"/>
<dbReference type="NCBIfam" id="NF047593">
    <property type="entry name" value="IS66_ISAeme5_TnpA"/>
    <property type="match status" value="1"/>
</dbReference>
<dbReference type="EMBL" id="CP027059">
    <property type="protein sequence ID" value="UQZ86454.1"/>
    <property type="molecule type" value="Genomic_DNA"/>
</dbReference>
<organism evidence="1 2">
    <name type="scientific">Paenibacillus konkukensis</name>
    <dbReference type="NCBI Taxonomy" id="2020716"/>
    <lineage>
        <taxon>Bacteria</taxon>
        <taxon>Bacillati</taxon>
        <taxon>Bacillota</taxon>
        <taxon>Bacilli</taxon>
        <taxon>Bacillales</taxon>
        <taxon>Paenibacillaceae</taxon>
        <taxon>Paenibacillus</taxon>
    </lineage>
</organism>
<dbReference type="RefSeq" id="WP_094051093.1">
    <property type="nucleotide sequence ID" value="NZ_CP027059.1"/>
</dbReference>
<evidence type="ECO:0000313" key="2">
    <source>
        <dbReference type="Proteomes" id="UP001057134"/>
    </source>
</evidence>
<reference evidence="1" key="2">
    <citation type="journal article" date="2021" name="J Anim Sci Technol">
        <title>Complete genome sequence of Paenibacillus konkukensis sp. nov. SK3146 as a potential probiotic strain.</title>
        <authorList>
            <person name="Jung H.I."/>
            <person name="Park S."/>
            <person name="Niu K.M."/>
            <person name="Lee S.W."/>
            <person name="Kothari D."/>
            <person name="Yi K.J."/>
            <person name="Kim S.K."/>
        </authorList>
    </citation>
    <scope>NUCLEOTIDE SEQUENCE</scope>
    <source>
        <strain evidence="1">SK3146</strain>
    </source>
</reference>
<protein>
    <recommendedName>
        <fullName evidence="3">Transposase</fullName>
    </recommendedName>
</protein>